<dbReference type="Gene3D" id="3.40.50.1820">
    <property type="entry name" value="alpha/beta hydrolase"/>
    <property type="match status" value="1"/>
</dbReference>
<dbReference type="GO" id="GO:0005615">
    <property type="term" value="C:extracellular space"/>
    <property type="evidence" value="ECO:0007669"/>
    <property type="project" value="TreeGrafter"/>
</dbReference>
<reference evidence="7 8" key="1">
    <citation type="journal article" date="2024" name="BMC Genomics">
        <title>De novo assembly and annotation of Popillia japonica's genome with initial clues to its potential as an invasive pest.</title>
        <authorList>
            <person name="Cucini C."/>
            <person name="Boschi S."/>
            <person name="Funari R."/>
            <person name="Cardaioli E."/>
            <person name="Iannotti N."/>
            <person name="Marturano G."/>
            <person name="Paoli F."/>
            <person name="Bruttini M."/>
            <person name="Carapelli A."/>
            <person name="Frati F."/>
            <person name="Nardi F."/>
        </authorList>
    </citation>
    <scope>NUCLEOTIDE SEQUENCE [LARGE SCALE GENOMIC DNA]</scope>
    <source>
        <strain evidence="7">DMR45628</strain>
    </source>
</reference>
<evidence type="ECO:0000259" key="6">
    <source>
        <dbReference type="Pfam" id="PF00151"/>
    </source>
</evidence>
<comment type="subcellular location">
    <subcellularLocation>
        <location evidence="1">Secreted</location>
    </subcellularLocation>
</comment>
<feature type="domain" description="Lipase" evidence="6">
    <location>
        <begin position="74"/>
        <end position="284"/>
    </location>
</feature>
<dbReference type="AlphaFoldDB" id="A0AAW1K2P1"/>
<evidence type="ECO:0000313" key="8">
    <source>
        <dbReference type="Proteomes" id="UP001458880"/>
    </source>
</evidence>
<keyword evidence="5" id="KW-0732">Signal</keyword>
<dbReference type="Pfam" id="PF00151">
    <property type="entry name" value="Lipase"/>
    <property type="match status" value="1"/>
</dbReference>
<evidence type="ECO:0000256" key="2">
    <source>
        <dbReference type="ARBA" id="ARBA00010701"/>
    </source>
</evidence>
<dbReference type="GO" id="GO:0016042">
    <property type="term" value="P:lipid catabolic process"/>
    <property type="evidence" value="ECO:0007669"/>
    <property type="project" value="TreeGrafter"/>
</dbReference>
<evidence type="ECO:0000256" key="4">
    <source>
        <dbReference type="RuleBase" id="RU004262"/>
    </source>
</evidence>
<dbReference type="SUPFAM" id="SSF53474">
    <property type="entry name" value="alpha/beta-Hydrolases"/>
    <property type="match status" value="1"/>
</dbReference>
<evidence type="ECO:0000313" key="7">
    <source>
        <dbReference type="EMBL" id="KAK9712683.1"/>
    </source>
</evidence>
<feature type="signal peptide" evidence="5">
    <location>
        <begin position="1"/>
        <end position="16"/>
    </location>
</feature>
<dbReference type="GO" id="GO:0016298">
    <property type="term" value="F:lipase activity"/>
    <property type="evidence" value="ECO:0007669"/>
    <property type="project" value="InterPro"/>
</dbReference>
<sequence length="314" mass="35685">MIFKLIFLVFLSFAQSYNYTEETCEEDTYKVIQAHLKFKKTDLIVKPSKLDYIFFNQQYPYQEIILTDKNLGLINTKLDTKIIVTGWIEGFDVKWAVDMKNAYVQYTTYNIIIFSWDKYTYLPYDYSTTLSRDLGEHLADYIIHLTKTIGLDLDKTHLIGHSMGAHIAGFAGKSLIRKIAKRVGRISSLDAAGPGFNLNPPHLRLHKGDADFVDGIHTNAFVLGYRYDYSDADFYVDGGIFQPGCESVAEAFRKPATCASLYTLLFCSHRRSRLVWIESISNDKVIAVNNVSGDKVPIGEPCPKTAKGVYYLKT</sequence>
<keyword evidence="8" id="KW-1185">Reference proteome</keyword>
<keyword evidence="3" id="KW-0964">Secreted</keyword>
<dbReference type="Proteomes" id="UP001458880">
    <property type="component" value="Unassembled WGS sequence"/>
</dbReference>
<accession>A0AAW1K2P1</accession>
<dbReference type="InterPro" id="IPR000734">
    <property type="entry name" value="TAG_lipase"/>
</dbReference>
<evidence type="ECO:0000256" key="5">
    <source>
        <dbReference type="SAM" id="SignalP"/>
    </source>
</evidence>
<dbReference type="GO" id="GO:0017171">
    <property type="term" value="F:serine hydrolase activity"/>
    <property type="evidence" value="ECO:0007669"/>
    <property type="project" value="TreeGrafter"/>
</dbReference>
<evidence type="ECO:0000256" key="1">
    <source>
        <dbReference type="ARBA" id="ARBA00004613"/>
    </source>
</evidence>
<comment type="similarity">
    <text evidence="2 4">Belongs to the AB hydrolase superfamily. Lipase family.</text>
</comment>
<dbReference type="InterPro" id="IPR029058">
    <property type="entry name" value="AB_hydrolase_fold"/>
</dbReference>
<name>A0AAW1K2P1_POPJA</name>
<organism evidence="7 8">
    <name type="scientific">Popillia japonica</name>
    <name type="common">Japanese beetle</name>
    <dbReference type="NCBI Taxonomy" id="7064"/>
    <lineage>
        <taxon>Eukaryota</taxon>
        <taxon>Metazoa</taxon>
        <taxon>Ecdysozoa</taxon>
        <taxon>Arthropoda</taxon>
        <taxon>Hexapoda</taxon>
        <taxon>Insecta</taxon>
        <taxon>Pterygota</taxon>
        <taxon>Neoptera</taxon>
        <taxon>Endopterygota</taxon>
        <taxon>Coleoptera</taxon>
        <taxon>Polyphaga</taxon>
        <taxon>Scarabaeiformia</taxon>
        <taxon>Scarabaeidae</taxon>
        <taxon>Rutelinae</taxon>
        <taxon>Popillia</taxon>
    </lineage>
</organism>
<dbReference type="PRINTS" id="PR00821">
    <property type="entry name" value="TAGLIPASE"/>
</dbReference>
<dbReference type="PANTHER" id="PTHR11610">
    <property type="entry name" value="LIPASE"/>
    <property type="match status" value="1"/>
</dbReference>
<dbReference type="InterPro" id="IPR013818">
    <property type="entry name" value="Lipase"/>
</dbReference>
<comment type="caution">
    <text evidence="7">The sequence shown here is derived from an EMBL/GenBank/DDBJ whole genome shotgun (WGS) entry which is preliminary data.</text>
</comment>
<gene>
    <name evidence="7" type="ORF">QE152_g24764</name>
</gene>
<dbReference type="EMBL" id="JASPKY010000259">
    <property type="protein sequence ID" value="KAK9712683.1"/>
    <property type="molecule type" value="Genomic_DNA"/>
</dbReference>
<feature type="chain" id="PRO_5043598212" evidence="5">
    <location>
        <begin position="17"/>
        <end position="314"/>
    </location>
</feature>
<protein>
    <submittedName>
        <fullName evidence="7">Lipase</fullName>
    </submittedName>
</protein>
<evidence type="ECO:0000256" key="3">
    <source>
        <dbReference type="ARBA" id="ARBA00022525"/>
    </source>
</evidence>
<proteinExistence type="inferred from homology"/>
<dbReference type="PANTHER" id="PTHR11610:SF173">
    <property type="entry name" value="LIPASE DOMAIN-CONTAINING PROTEIN-RELATED"/>
    <property type="match status" value="1"/>
</dbReference>